<dbReference type="Pfam" id="PF10783">
    <property type="entry name" value="DUF2599"/>
    <property type="match status" value="1"/>
</dbReference>
<accession>A0A2M9CCT5</accession>
<gene>
    <name evidence="1" type="ORF">CLV28_2634</name>
</gene>
<organism evidence="1 2">
    <name type="scientific">Sediminihabitans luteus</name>
    <dbReference type="NCBI Taxonomy" id="1138585"/>
    <lineage>
        <taxon>Bacteria</taxon>
        <taxon>Bacillati</taxon>
        <taxon>Actinomycetota</taxon>
        <taxon>Actinomycetes</taxon>
        <taxon>Micrococcales</taxon>
        <taxon>Cellulomonadaceae</taxon>
        <taxon>Sediminihabitans</taxon>
    </lineage>
</organism>
<comment type="caution">
    <text evidence="1">The sequence shown here is derived from an EMBL/GenBank/DDBJ whole genome shotgun (WGS) entry which is preliminary data.</text>
</comment>
<dbReference type="EMBL" id="PGFE01000005">
    <property type="protein sequence ID" value="PJJ69174.1"/>
    <property type="molecule type" value="Genomic_DNA"/>
</dbReference>
<reference evidence="1 2" key="1">
    <citation type="submission" date="2017-11" db="EMBL/GenBank/DDBJ databases">
        <title>Genomic Encyclopedia of Archaeal and Bacterial Type Strains, Phase II (KMG-II): From Individual Species to Whole Genera.</title>
        <authorList>
            <person name="Goeker M."/>
        </authorList>
    </citation>
    <scope>NUCLEOTIDE SEQUENCE [LARGE SCALE GENOMIC DNA]</scope>
    <source>
        <strain evidence="1 2">DSM 25478</strain>
    </source>
</reference>
<protein>
    <submittedName>
        <fullName evidence="1">Uncharacterized protein DUF2599</fullName>
    </submittedName>
</protein>
<sequence length="262" mass="28689">MVENALIDPTDPDSEIKVDVPDDPADGITVEQAGFESFVIGLPNSDLADDAEYGDLDIVTYDNNDGSTTVPILNPDGTVQITTVISGLDAPTRYTYPINLPKGGELVDAGDGYFAILQADATPLAMIEPAWALDADGNDVNTHYEIEGNSLVQVVEHGAGTAYPVVADPAVVGKYIKKFTITEKSNGFTFGVYPVNAWNVTVSPDEYYAEYKLYVNSHYEGQKYYDQIRCHWDFAPFKTPWNIDSWRPNVGYAKTVLAKCNP</sequence>
<evidence type="ECO:0000313" key="2">
    <source>
        <dbReference type="Proteomes" id="UP000231693"/>
    </source>
</evidence>
<name>A0A2M9CCT5_9CELL</name>
<proteinExistence type="predicted"/>
<keyword evidence="2" id="KW-1185">Reference proteome</keyword>
<dbReference type="Proteomes" id="UP000231693">
    <property type="component" value="Unassembled WGS sequence"/>
</dbReference>
<dbReference type="AlphaFoldDB" id="A0A2M9CCT5"/>
<dbReference type="InterPro" id="IPR019719">
    <property type="entry name" value="DUF2599"/>
</dbReference>
<evidence type="ECO:0000313" key="1">
    <source>
        <dbReference type="EMBL" id="PJJ69174.1"/>
    </source>
</evidence>